<dbReference type="VEuPathDB" id="FungiDB:YALI1_B00704g"/>
<gene>
    <name evidence="2" type="ORF">YALI1_B00704g</name>
</gene>
<organism evidence="2 3">
    <name type="scientific">Yarrowia lipolytica</name>
    <name type="common">Candida lipolytica</name>
    <dbReference type="NCBI Taxonomy" id="4952"/>
    <lineage>
        <taxon>Eukaryota</taxon>
        <taxon>Fungi</taxon>
        <taxon>Dikarya</taxon>
        <taxon>Ascomycota</taxon>
        <taxon>Saccharomycotina</taxon>
        <taxon>Dipodascomycetes</taxon>
        <taxon>Dipodascales</taxon>
        <taxon>Dipodascales incertae sedis</taxon>
        <taxon>Yarrowia</taxon>
    </lineage>
</organism>
<feature type="compositionally biased region" description="Basic and acidic residues" evidence="1">
    <location>
        <begin position="36"/>
        <end position="46"/>
    </location>
</feature>
<evidence type="ECO:0000256" key="1">
    <source>
        <dbReference type="SAM" id="MobiDB-lite"/>
    </source>
</evidence>
<dbReference type="EMBL" id="CP017554">
    <property type="protein sequence ID" value="AOW01003.1"/>
    <property type="molecule type" value="Genomic_DNA"/>
</dbReference>
<proteinExistence type="predicted"/>
<feature type="region of interest" description="Disordered" evidence="1">
    <location>
        <begin position="1"/>
        <end position="67"/>
    </location>
</feature>
<name>A0A1D8N5U5_YARLL</name>
<dbReference type="GeneID" id="94582568"/>
<evidence type="ECO:0000313" key="3">
    <source>
        <dbReference type="Proteomes" id="UP000182444"/>
    </source>
</evidence>
<dbReference type="AlphaFoldDB" id="A0A1D8N5U5"/>
<dbReference type="Proteomes" id="UP000182444">
    <property type="component" value="Chromosome 1B"/>
</dbReference>
<feature type="region of interest" description="Disordered" evidence="1">
    <location>
        <begin position="82"/>
        <end position="114"/>
    </location>
</feature>
<protein>
    <submittedName>
        <fullName evidence="2">Uncharacterized protein</fullName>
    </submittedName>
</protein>
<dbReference type="RefSeq" id="XP_068138005.1">
    <property type="nucleotide sequence ID" value="XM_068281904.1"/>
</dbReference>
<evidence type="ECO:0000313" key="2">
    <source>
        <dbReference type="EMBL" id="AOW01003.1"/>
    </source>
</evidence>
<feature type="compositionally biased region" description="Polar residues" evidence="1">
    <location>
        <begin position="47"/>
        <end position="60"/>
    </location>
</feature>
<reference evidence="2 3" key="1">
    <citation type="journal article" date="2016" name="PLoS ONE">
        <title>Sequence Assembly of Yarrowia lipolytica Strain W29/CLIB89 Shows Transposable Element Diversity.</title>
        <authorList>
            <person name="Magnan C."/>
            <person name="Yu J."/>
            <person name="Chang I."/>
            <person name="Jahn E."/>
            <person name="Kanomata Y."/>
            <person name="Wu J."/>
            <person name="Zeller M."/>
            <person name="Oakes M."/>
            <person name="Baldi P."/>
            <person name="Sandmeyer S."/>
        </authorList>
    </citation>
    <scope>NUCLEOTIDE SEQUENCE [LARGE SCALE GENOMIC DNA]</scope>
    <source>
        <strain evidence="3">CLIB89(W29)</strain>
    </source>
</reference>
<sequence length="187" mass="21216">MRPRLDCRVDGVDKQKKEKNQPKKPQLNELQPEADEATKRRSDQATERPSNQATKQPSDQSTKRPIDQVTKSTHLVPEYLPLHTSIPLSPHPVALAKGTGSEKRRKKSTENSRQPWLLPPLVPVDSYVRIYKYLYPGPLNTTLHGIGVRHTVRQIASKGMLKVHQRWRMGPCGVRQKRGISKSKPVA</sequence>
<feature type="compositionally biased region" description="Basic and acidic residues" evidence="1">
    <location>
        <begin position="1"/>
        <end position="21"/>
    </location>
</feature>
<accession>A0A1D8N5U5</accession>